<feature type="region of interest" description="Disordered" evidence="7">
    <location>
        <begin position="67"/>
        <end position="128"/>
    </location>
</feature>
<evidence type="ECO:0000256" key="3">
    <source>
        <dbReference type="ARBA" id="ARBA00022496"/>
    </source>
</evidence>
<dbReference type="PANTHER" id="PTHR31632:SF2">
    <property type="entry name" value="PLASMA MEMBRANE IRON PERMEASE"/>
    <property type="match status" value="1"/>
</dbReference>
<dbReference type="PANTHER" id="PTHR31632">
    <property type="entry name" value="IRON TRANSPORTER FTH1"/>
    <property type="match status" value="1"/>
</dbReference>
<name>A0A8H3C5H2_9AGAM</name>
<evidence type="ECO:0000313" key="9">
    <source>
        <dbReference type="EMBL" id="CAE6472430.1"/>
    </source>
</evidence>
<reference evidence="9" key="1">
    <citation type="submission" date="2021-01" db="EMBL/GenBank/DDBJ databases">
        <authorList>
            <person name="Kaushik A."/>
        </authorList>
    </citation>
    <scope>NUCLEOTIDE SEQUENCE</scope>
    <source>
        <strain evidence="9">AG6-10EEA</strain>
    </source>
</reference>
<keyword evidence="3" id="KW-0410">Iron transport</keyword>
<feature type="transmembrane region" description="Helical" evidence="8">
    <location>
        <begin position="264"/>
        <end position="285"/>
    </location>
</feature>
<dbReference type="InterPro" id="IPR004923">
    <property type="entry name" value="FTR1/Fip1/EfeU"/>
</dbReference>
<protein>
    <recommendedName>
        <fullName evidence="11">Iron permease FTR1</fullName>
    </recommendedName>
</protein>
<dbReference type="GO" id="GO:0033573">
    <property type="term" value="C:high-affinity iron permease complex"/>
    <property type="evidence" value="ECO:0007669"/>
    <property type="project" value="InterPro"/>
</dbReference>
<organism evidence="9 10">
    <name type="scientific">Rhizoctonia solani</name>
    <dbReference type="NCBI Taxonomy" id="456999"/>
    <lineage>
        <taxon>Eukaryota</taxon>
        <taxon>Fungi</taxon>
        <taxon>Dikarya</taxon>
        <taxon>Basidiomycota</taxon>
        <taxon>Agaricomycotina</taxon>
        <taxon>Agaricomycetes</taxon>
        <taxon>Cantharellales</taxon>
        <taxon>Ceratobasidiaceae</taxon>
        <taxon>Rhizoctonia</taxon>
    </lineage>
</organism>
<keyword evidence="3" id="KW-0813">Transport</keyword>
<evidence type="ECO:0000256" key="1">
    <source>
        <dbReference type="ARBA" id="ARBA00004141"/>
    </source>
</evidence>
<feature type="transmembrane region" description="Helical" evidence="8">
    <location>
        <begin position="234"/>
        <end position="258"/>
    </location>
</feature>
<evidence type="ECO:0000256" key="5">
    <source>
        <dbReference type="ARBA" id="ARBA00022989"/>
    </source>
</evidence>
<evidence type="ECO:0000256" key="6">
    <source>
        <dbReference type="ARBA" id="ARBA00023136"/>
    </source>
</evidence>
<evidence type="ECO:0000313" key="10">
    <source>
        <dbReference type="Proteomes" id="UP000663853"/>
    </source>
</evidence>
<evidence type="ECO:0000256" key="2">
    <source>
        <dbReference type="ARBA" id="ARBA00008333"/>
    </source>
</evidence>
<evidence type="ECO:0000256" key="8">
    <source>
        <dbReference type="SAM" id="Phobius"/>
    </source>
</evidence>
<evidence type="ECO:0000256" key="7">
    <source>
        <dbReference type="SAM" id="MobiDB-lite"/>
    </source>
</evidence>
<proteinExistence type="inferred from homology"/>
<dbReference type="GO" id="GO:0015093">
    <property type="term" value="F:ferrous iron transmembrane transporter activity"/>
    <property type="evidence" value="ECO:0007669"/>
    <property type="project" value="TreeGrafter"/>
</dbReference>
<comment type="caution">
    <text evidence="9">The sequence shown here is derived from an EMBL/GenBank/DDBJ whole genome shotgun (WGS) entry which is preliminary data.</text>
</comment>
<keyword evidence="3" id="KW-0406">Ion transport</keyword>
<dbReference type="Pfam" id="PF03239">
    <property type="entry name" value="FTR1"/>
    <property type="match status" value="1"/>
</dbReference>
<sequence length="441" mass="47232">MPSIQHFTQQRPSAARKGLAMAKNLFSVPIFFILLRESLEASIIVSVLLSLVEQIVISPNPLQSESTERLATAGAPPGQSDAPSGSTAGSGVATPGSQAKDARNREEPSDDALEIQPTPNESDTGESTRSELLRRLRWQIVLGAGLGLLLALVIGAAFVAIWFIKVVDLFSAAEEIWEGVFSLIASILILVMGLAMLRMDRAKAKWRRKLSHAFATKSDNPSDDQSGKAGIRMLFMLPFVTVLREGLEAVVFVGGVSLGQPASSIPLAALSGLIIGLIVGYLIYASSSRTRLSAFLIGSTSLLLLIGAGLMSKAVGAFERHRFNVMVGGDVAEAGDGPGSFDVVGNIWHLNCCNPENKLDAKGWAVFNAILGWSNNGSIGTVVSYIVYWLVAILALVRMKHKEGRTTIVDKLMGATGFSRFRDAIGQRNVERRAQNSELST</sequence>
<accession>A0A8H3C5H2</accession>
<evidence type="ECO:0000256" key="4">
    <source>
        <dbReference type="ARBA" id="ARBA00022692"/>
    </source>
</evidence>
<comment type="similarity">
    <text evidence="2">Belongs to the oxidase-dependent Fe transporter (OFeT) (TC 9.A.10.1) family.</text>
</comment>
<dbReference type="EMBL" id="CAJMXA010001897">
    <property type="protein sequence ID" value="CAE6472430.1"/>
    <property type="molecule type" value="Genomic_DNA"/>
</dbReference>
<feature type="transmembrane region" description="Helical" evidence="8">
    <location>
        <begin position="176"/>
        <end position="197"/>
    </location>
</feature>
<dbReference type="Proteomes" id="UP000663853">
    <property type="component" value="Unassembled WGS sequence"/>
</dbReference>
<comment type="subcellular location">
    <subcellularLocation>
        <location evidence="1">Membrane</location>
        <topology evidence="1">Multi-pass membrane protein</topology>
    </subcellularLocation>
</comment>
<keyword evidence="3" id="KW-0408">Iron</keyword>
<gene>
    <name evidence="9" type="ORF">RDB_LOCUS76452</name>
</gene>
<feature type="transmembrane region" description="Helical" evidence="8">
    <location>
        <begin position="140"/>
        <end position="164"/>
    </location>
</feature>
<feature type="transmembrane region" description="Helical" evidence="8">
    <location>
        <begin position="377"/>
        <end position="397"/>
    </location>
</feature>
<keyword evidence="6 8" id="KW-0472">Membrane</keyword>
<feature type="transmembrane region" description="Helical" evidence="8">
    <location>
        <begin position="292"/>
        <end position="311"/>
    </location>
</feature>
<keyword evidence="4 8" id="KW-0812">Transmembrane</keyword>
<keyword evidence="5 8" id="KW-1133">Transmembrane helix</keyword>
<evidence type="ECO:0008006" key="11">
    <source>
        <dbReference type="Google" id="ProtNLM"/>
    </source>
</evidence>
<dbReference type="AlphaFoldDB" id="A0A8H3C5H2"/>